<dbReference type="GO" id="GO:0006397">
    <property type="term" value="P:mRNA processing"/>
    <property type="evidence" value="ECO:0007669"/>
    <property type="project" value="UniProtKB-KW"/>
</dbReference>
<comment type="caution">
    <text evidence="4">The sequence shown here is derived from an EMBL/GenBank/DDBJ whole genome shotgun (WGS) entry which is preliminary data.</text>
</comment>
<dbReference type="CDD" id="cd12232">
    <property type="entry name" value="RRM3_U2AF65"/>
    <property type="match status" value="1"/>
</dbReference>
<sequence>MMQSAIEIIDEEQMKKPISGKDAKTFEIYGCEEAGISLTVKATGQGGSSVGLEGRNKQMHMLKPCDTSTRIICLINAVADVDFRDDDDYESVMEDLREQGRQFGNLVKVVIPRPNLDHHLTPVAVKVFLEYADLASASRARSRFHGNRFGPNQVVALYYPENKYAQGDFDA</sequence>
<name>A0A565AVB0_9BRAS</name>
<evidence type="ECO:0008006" key="6">
    <source>
        <dbReference type="Google" id="ProtNLM"/>
    </source>
</evidence>
<dbReference type="Gene3D" id="3.30.70.330">
    <property type="match status" value="1"/>
</dbReference>
<evidence type="ECO:0000256" key="3">
    <source>
        <dbReference type="ARBA" id="ARBA00023187"/>
    </source>
</evidence>
<evidence type="ECO:0000256" key="1">
    <source>
        <dbReference type="ARBA" id="ARBA00022664"/>
    </source>
</evidence>
<evidence type="ECO:0000313" key="5">
    <source>
        <dbReference type="Proteomes" id="UP000489600"/>
    </source>
</evidence>
<dbReference type="InterPro" id="IPR012677">
    <property type="entry name" value="Nucleotide-bd_a/b_plait_sf"/>
</dbReference>
<keyword evidence="3" id="KW-0508">mRNA splicing</keyword>
<evidence type="ECO:0000313" key="4">
    <source>
        <dbReference type="EMBL" id="VVA93040.1"/>
    </source>
</evidence>
<dbReference type="SUPFAM" id="SSF54928">
    <property type="entry name" value="RNA-binding domain, RBD"/>
    <property type="match status" value="1"/>
</dbReference>
<accession>A0A565AVB0</accession>
<dbReference type="PANTHER" id="PTHR23139">
    <property type="entry name" value="RNA-BINDING PROTEIN"/>
    <property type="match status" value="1"/>
</dbReference>
<keyword evidence="5" id="KW-1185">Reference proteome</keyword>
<dbReference type="Proteomes" id="UP000489600">
    <property type="component" value="Unassembled WGS sequence"/>
</dbReference>
<gene>
    <name evidence="4" type="ORF">ANE_LOCUS3485</name>
</gene>
<dbReference type="OrthoDB" id="10266058at2759"/>
<dbReference type="EMBL" id="CABITT030000001">
    <property type="protein sequence ID" value="VVA93040.1"/>
    <property type="molecule type" value="Genomic_DNA"/>
</dbReference>
<keyword evidence="2" id="KW-0694">RNA-binding</keyword>
<dbReference type="GO" id="GO:0008380">
    <property type="term" value="P:RNA splicing"/>
    <property type="evidence" value="ECO:0007669"/>
    <property type="project" value="UniProtKB-KW"/>
</dbReference>
<dbReference type="GO" id="GO:0003723">
    <property type="term" value="F:RNA binding"/>
    <property type="evidence" value="ECO:0007669"/>
    <property type="project" value="UniProtKB-KW"/>
</dbReference>
<reference evidence="4" key="1">
    <citation type="submission" date="2019-07" db="EMBL/GenBank/DDBJ databases">
        <authorList>
            <person name="Dittberner H."/>
        </authorList>
    </citation>
    <scope>NUCLEOTIDE SEQUENCE [LARGE SCALE GENOMIC DNA]</scope>
</reference>
<dbReference type="AlphaFoldDB" id="A0A565AVB0"/>
<proteinExistence type="predicted"/>
<dbReference type="InterPro" id="IPR035979">
    <property type="entry name" value="RBD_domain_sf"/>
</dbReference>
<evidence type="ECO:0000256" key="2">
    <source>
        <dbReference type="ARBA" id="ARBA00022884"/>
    </source>
</evidence>
<keyword evidence="1" id="KW-0507">mRNA processing</keyword>
<dbReference type="FunFam" id="3.30.70.330:FF:000097">
    <property type="entry name" value="U2 snRNP auxiliary factor large subunit"/>
    <property type="match status" value="1"/>
</dbReference>
<organism evidence="4 5">
    <name type="scientific">Arabis nemorensis</name>
    <dbReference type="NCBI Taxonomy" id="586526"/>
    <lineage>
        <taxon>Eukaryota</taxon>
        <taxon>Viridiplantae</taxon>
        <taxon>Streptophyta</taxon>
        <taxon>Embryophyta</taxon>
        <taxon>Tracheophyta</taxon>
        <taxon>Spermatophyta</taxon>
        <taxon>Magnoliopsida</taxon>
        <taxon>eudicotyledons</taxon>
        <taxon>Gunneridae</taxon>
        <taxon>Pentapetalae</taxon>
        <taxon>rosids</taxon>
        <taxon>malvids</taxon>
        <taxon>Brassicales</taxon>
        <taxon>Brassicaceae</taxon>
        <taxon>Arabideae</taxon>
        <taxon>Arabis</taxon>
    </lineage>
</organism>
<protein>
    <recommendedName>
        <fullName evidence="6">RRM domain-containing protein</fullName>
    </recommendedName>
</protein>